<dbReference type="RefSeq" id="WP_153356920.1">
    <property type="nucleotide sequence ID" value="NZ_JBQQLO010000031.1"/>
</dbReference>
<evidence type="ECO:0000313" key="1">
    <source>
        <dbReference type="EMBL" id="MQU44607.1"/>
    </source>
</evidence>
<gene>
    <name evidence="1" type="ORF">GHO28_19140</name>
</gene>
<sequence>MDKDFLYNPATPCLVLRNGQEIGALVAGILYCFDTDRHHTETFIVVKGVIFEYGKQIGYLEGSKIVIEHSNEVLEIVET</sequence>
<dbReference type="AlphaFoldDB" id="A0A6I1WTF8"/>
<organism evidence="1 2">
    <name type="scientific">Pseudomonas helleri</name>
    <dbReference type="NCBI Taxonomy" id="1608996"/>
    <lineage>
        <taxon>Bacteria</taxon>
        <taxon>Pseudomonadati</taxon>
        <taxon>Pseudomonadota</taxon>
        <taxon>Gammaproteobacteria</taxon>
        <taxon>Pseudomonadales</taxon>
        <taxon>Pseudomonadaceae</taxon>
        <taxon>Pseudomonas</taxon>
    </lineage>
</organism>
<reference evidence="1 2" key="1">
    <citation type="submission" date="2019-10" db="EMBL/GenBank/DDBJ databases">
        <title>Evaluation of single-gene subtyping targets for Pseudomonas.</title>
        <authorList>
            <person name="Reichler S.J."/>
            <person name="Orsi R.H."/>
            <person name="Wiedmann M."/>
            <person name="Martin N.H."/>
            <person name="Murphy S.I."/>
        </authorList>
    </citation>
    <scope>NUCLEOTIDE SEQUENCE [LARGE SCALE GENOMIC DNA]</scope>
    <source>
        <strain evidence="1 2">FSL R10-1876</strain>
    </source>
</reference>
<evidence type="ECO:0000313" key="2">
    <source>
        <dbReference type="Proteomes" id="UP000466863"/>
    </source>
</evidence>
<name>A0A6I1WTF8_9PSED</name>
<dbReference type="Proteomes" id="UP000466863">
    <property type="component" value="Unassembled WGS sequence"/>
</dbReference>
<comment type="caution">
    <text evidence="1">The sequence shown here is derived from an EMBL/GenBank/DDBJ whole genome shotgun (WGS) entry which is preliminary data.</text>
</comment>
<accession>A0A6I1WTF8</accession>
<proteinExistence type="predicted"/>
<protein>
    <submittedName>
        <fullName evidence="1">Uncharacterized protein</fullName>
    </submittedName>
</protein>
<dbReference type="EMBL" id="WIVV01000104">
    <property type="protein sequence ID" value="MQU44607.1"/>
    <property type="molecule type" value="Genomic_DNA"/>
</dbReference>